<sequence>MINKASLSHSPRKSLQGCACGMHTGPCSRRPNAAPLLLRKQPAERRMTHAPTQIRSGASTIGTEWTH</sequence>
<gene>
    <name evidence="2" type="ORF">SKAU_G00168810</name>
</gene>
<evidence type="ECO:0000256" key="1">
    <source>
        <dbReference type="SAM" id="MobiDB-lite"/>
    </source>
</evidence>
<dbReference type="Proteomes" id="UP001152622">
    <property type="component" value="Chromosome 5"/>
</dbReference>
<name>A0A9Q1FK49_SYNKA</name>
<feature type="compositionally biased region" description="Polar residues" evidence="1">
    <location>
        <begin position="50"/>
        <end position="67"/>
    </location>
</feature>
<reference evidence="2" key="1">
    <citation type="journal article" date="2023" name="Science">
        <title>Genome structures resolve the early diversification of teleost fishes.</title>
        <authorList>
            <person name="Parey E."/>
            <person name="Louis A."/>
            <person name="Montfort J."/>
            <person name="Bouchez O."/>
            <person name="Roques C."/>
            <person name="Iampietro C."/>
            <person name="Lluch J."/>
            <person name="Castinel A."/>
            <person name="Donnadieu C."/>
            <person name="Desvignes T."/>
            <person name="Floi Bucao C."/>
            <person name="Jouanno E."/>
            <person name="Wen M."/>
            <person name="Mejri S."/>
            <person name="Dirks R."/>
            <person name="Jansen H."/>
            <person name="Henkel C."/>
            <person name="Chen W.J."/>
            <person name="Zahm M."/>
            <person name="Cabau C."/>
            <person name="Klopp C."/>
            <person name="Thompson A.W."/>
            <person name="Robinson-Rechavi M."/>
            <person name="Braasch I."/>
            <person name="Lecointre G."/>
            <person name="Bobe J."/>
            <person name="Postlethwait J.H."/>
            <person name="Berthelot C."/>
            <person name="Roest Crollius H."/>
            <person name="Guiguen Y."/>
        </authorList>
    </citation>
    <scope>NUCLEOTIDE SEQUENCE</scope>
    <source>
        <strain evidence="2">WJC10195</strain>
    </source>
</reference>
<dbReference type="AlphaFoldDB" id="A0A9Q1FK49"/>
<proteinExistence type="predicted"/>
<dbReference type="EMBL" id="JAINUF010000005">
    <property type="protein sequence ID" value="KAJ8360356.1"/>
    <property type="molecule type" value="Genomic_DNA"/>
</dbReference>
<evidence type="ECO:0000313" key="3">
    <source>
        <dbReference type="Proteomes" id="UP001152622"/>
    </source>
</evidence>
<protein>
    <submittedName>
        <fullName evidence="2">Uncharacterized protein</fullName>
    </submittedName>
</protein>
<feature type="region of interest" description="Disordered" evidence="1">
    <location>
        <begin position="43"/>
        <end position="67"/>
    </location>
</feature>
<evidence type="ECO:0000313" key="2">
    <source>
        <dbReference type="EMBL" id="KAJ8360356.1"/>
    </source>
</evidence>
<organism evidence="2 3">
    <name type="scientific">Synaphobranchus kaupii</name>
    <name type="common">Kaup's arrowtooth eel</name>
    <dbReference type="NCBI Taxonomy" id="118154"/>
    <lineage>
        <taxon>Eukaryota</taxon>
        <taxon>Metazoa</taxon>
        <taxon>Chordata</taxon>
        <taxon>Craniata</taxon>
        <taxon>Vertebrata</taxon>
        <taxon>Euteleostomi</taxon>
        <taxon>Actinopterygii</taxon>
        <taxon>Neopterygii</taxon>
        <taxon>Teleostei</taxon>
        <taxon>Anguilliformes</taxon>
        <taxon>Synaphobranchidae</taxon>
        <taxon>Synaphobranchus</taxon>
    </lineage>
</organism>
<accession>A0A9Q1FK49</accession>
<keyword evidence="3" id="KW-1185">Reference proteome</keyword>
<comment type="caution">
    <text evidence="2">The sequence shown here is derived from an EMBL/GenBank/DDBJ whole genome shotgun (WGS) entry which is preliminary data.</text>
</comment>